<accession>A0A8J2SCS0</accession>
<evidence type="ECO:0000313" key="6">
    <source>
        <dbReference type="Proteomes" id="UP000789595"/>
    </source>
</evidence>
<dbReference type="InterPro" id="IPR007274">
    <property type="entry name" value="Cop_transporter"/>
</dbReference>
<keyword evidence="4" id="KW-0187">Copper transport</keyword>
<name>A0A8J2SCS0_9STRA</name>
<keyword evidence="2 4" id="KW-1133">Transmembrane helix</keyword>
<evidence type="ECO:0000313" key="5">
    <source>
        <dbReference type="EMBL" id="CAH0366972.1"/>
    </source>
</evidence>
<dbReference type="EMBL" id="CAKKNE010000001">
    <property type="protein sequence ID" value="CAH0366972.1"/>
    <property type="molecule type" value="Genomic_DNA"/>
</dbReference>
<dbReference type="AlphaFoldDB" id="A0A8J2SCS0"/>
<organism evidence="5 6">
    <name type="scientific">Pelagomonas calceolata</name>
    <dbReference type="NCBI Taxonomy" id="35677"/>
    <lineage>
        <taxon>Eukaryota</taxon>
        <taxon>Sar</taxon>
        <taxon>Stramenopiles</taxon>
        <taxon>Ochrophyta</taxon>
        <taxon>Pelagophyceae</taxon>
        <taxon>Pelagomonadales</taxon>
        <taxon>Pelagomonadaceae</taxon>
        <taxon>Pelagomonas</taxon>
    </lineage>
</organism>
<keyword evidence="4" id="KW-0406">Ion transport</keyword>
<keyword evidence="4" id="KW-0186">Copper</keyword>
<dbReference type="GO" id="GO:0005375">
    <property type="term" value="F:copper ion transmembrane transporter activity"/>
    <property type="evidence" value="ECO:0007669"/>
    <property type="project" value="UniProtKB-UniRule"/>
</dbReference>
<comment type="caution">
    <text evidence="5">The sequence shown here is derived from an EMBL/GenBank/DDBJ whole genome shotgun (WGS) entry which is preliminary data.</text>
</comment>
<sequence length="164" mass="16994">MRSKMPMEMDDGPVDGFCGDATGAMYMNGFQSAFSRQSTCLALYINAFKLDTAAKFIVACLGVVALGVGAEALVAVRRSRAEKGLAGRCEAAMGYGLQLALGYLLMLAAMTYAVELFISAITGVALGHALFRTDRAAAPPCCAPERAGVEAPLEASLLDGSGLA</sequence>
<evidence type="ECO:0000256" key="1">
    <source>
        <dbReference type="ARBA" id="ARBA00022692"/>
    </source>
</evidence>
<keyword evidence="4" id="KW-0813">Transport</keyword>
<feature type="transmembrane region" description="Helical" evidence="4">
    <location>
        <begin position="103"/>
        <end position="126"/>
    </location>
</feature>
<reference evidence="5" key="1">
    <citation type="submission" date="2021-11" db="EMBL/GenBank/DDBJ databases">
        <authorList>
            <consortium name="Genoscope - CEA"/>
            <person name="William W."/>
        </authorList>
    </citation>
    <scope>NUCLEOTIDE SEQUENCE</scope>
</reference>
<gene>
    <name evidence="5" type="ORF">PECAL_1P34880</name>
</gene>
<keyword evidence="3 4" id="KW-0472">Membrane</keyword>
<dbReference type="Proteomes" id="UP000789595">
    <property type="component" value="Unassembled WGS sequence"/>
</dbReference>
<keyword evidence="1 4" id="KW-0812">Transmembrane</keyword>
<evidence type="ECO:0000256" key="4">
    <source>
        <dbReference type="RuleBase" id="RU367022"/>
    </source>
</evidence>
<keyword evidence="6" id="KW-1185">Reference proteome</keyword>
<proteinExistence type="inferred from homology"/>
<comment type="subcellular location">
    <subcellularLocation>
        <location evidence="4">Membrane</location>
        <topology evidence="4">Multi-pass membrane protein</topology>
    </subcellularLocation>
</comment>
<evidence type="ECO:0000256" key="2">
    <source>
        <dbReference type="ARBA" id="ARBA00022989"/>
    </source>
</evidence>
<feature type="transmembrane region" description="Helical" evidence="4">
    <location>
        <begin position="56"/>
        <end position="76"/>
    </location>
</feature>
<dbReference type="PANTHER" id="PTHR12483">
    <property type="entry name" value="SOLUTE CARRIER FAMILY 31 COPPER TRANSPORTERS"/>
    <property type="match status" value="1"/>
</dbReference>
<dbReference type="Pfam" id="PF04145">
    <property type="entry name" value="Ctr"/>
    <property type="match status" value="1"/>
</dbReference>
<protein>
    <recommendedName>
        <fullName evidence="4">Copper transport protein</fullName>
    </recommendedName>
</protein>
<dbReference type="GO" id="GO:0016020">
    <property type="term" value="C:membrane"/>
    <property type="evidence" value="ECO:0007669"/>
    <property type="project" value="UniProtKB-SubCell"/>
</dbReference>
<evidence type="ECO:0000256" key="3">
    <source>
        <dbReference type="ARBA" id="ARBA00023136"/>
    </source>
</evidence>
<comment type="similarity">
    <text evidence="4">Belongs to the copper transporter (Ctr) (TC 1.A.56) family. SLC31A subfamily.</text>
</comment>